<sequence length="67" mass="7650">MVGRSFNGGNYVQLTARGDLMKNIIVDQWKEIWAMDLERAYTADFESFGEKSQNPADAEIDFFIAVK</sequence>
<protein>
    <submittedName>
        <fullName evidence="1">Bacterial regulatory protein, DeoR family</fullName>
    </submittedName>
</protein>
<dbReference type="InterPro" id="IPR011256">
    <property type="entry name" value="Reg_factor_effector_dom_sf"/>
</dbReference>
<organism evidence="1 2">
    <name type="scientific">Fulvivirga imtechensis AK7</name>
    <dbReference type="NCBI Taxonomy" id="1237149"/>
    <lineage>
        <taxon>Bacteria</taxon>
        <taxon>Pseudomonadati</taxon>
        <taxon>Bacteroidota</taxon>
        <taxon>Cytophagia</taxon>
        <taxon>Cytophagales</taxon>
        <taxon>Fulvivirgaceae</taxon>
        <taxon>Fulvivirga</taxon>
    </lineage>
</organism>
<evidence type="ECO:0000313" key="2">
    <source>
        <dbReference type="Proteomes" id="UP000011135"/>
    </source>
</evidence>
<keyword evidence="2" id="KW-1185">Reference proteome</keyword>
<proteinExistence type="predicted"/>
<name>L8JKT2_9BACT</name>
<accession>L8JKT2</accession>
<dbReference type="eggNOG" id="COG3708">
    <property type="taxonomic scope" value="Bacteria"/>
</dbReference>
<gene>
    <name evidence="1" type="ORF">C900_00940</name>
</gene>
<dbReference type="EMBL" id="AMZN01000147">
    <property type="protein sequence ID" value="ELR68114.1"/>
    <property type="molecule type" value="Genomic_DNA"/>
</dbReference>
<dbReference type="Proteomes" id="UP000011135">
    <property type="component" value="Unassembled WGS sequence"/>
</dbReference>
<reference evidence="1 2" key="1">
    <citation type="submission" date="2012-12" db="EMBL/GenBank/DDBJ databases">
        <title>Genome assembly of Fulvivirga imtechensis AK7.</title>
        <authorList>
            <person name="Nupur N."/>
            <person name="Khatri I."/>
            <person name="Kumar R."/>
            <person name="Subramanian S."/>
            <person name="Pinnaka A."/>
        </authorList>
    </citation>
    <scope>NUCLEOTIDE SEQUENCE [LARGE SCALE GENOMIC DNA]</scope>
    <source>
        <strain evidence="1 2">AK7</strain>
    </source>
</reference>
<comment type="caution">
    <text evidence="1">The sequence shown here is derived from an EMBL/GenBank/DDBJ whole genome shotgun (WGS) entry which is preliminary data.</text>
</comment>
<evidence type="ECO:0000313" key="1">
    <source>
        <dbReference type="EMBL" id="ELR68114.1"/>
    </source>
</evidence>
<dbReference type="AlphaFoldDB" id="L8JKT2"/>
<dbReference type="STRING" id="1237149.C900_00940"/>
<dbReference type="RefSeq" id="WP_009583678.1">
    <property type="nucleotide sequence ID" value="NZ_AMZN01000147.1"/>
</dbReference>
<dbReference type="OrthoDB" id="9801008at2"/>
<dbReference type="Gene3D" id="3.20.80.10">
    <property type="entry name" value="Regulatory factor, effector binding domain"/>
    <property type="match status" value="1"/>
</dbReference>